<comment type="caution">
    <text evidence="2">The sequence shown here is derived from an EMBL/GenBank/DDBJ whole genome shotgun (WGS) entry which is preliminary data.</text>
</comment>
<name>A0ABQ6FEV8_9RHOO</name>
<accession>A0ABQ6FEV8</accession>
<dbReference type="EMBL" id="BSPX01000060">
    <property type="protein sequence ID" value="GLT23777.1"/>
    <property type="molecule type" value="Genomic_DNA"/>
</dbReference>
<dbReference type="InterPro" id="IPR027396">
    <property type="entry name" value="DsrEFH-like"/>
</dbReference>
<feature type="signal peptide" evidence="1">
    <location>
        <begin position="1"/>
        <end position="25"/>
    </location>
</feature>
<protein>
    <recommendedName>
        <fullName evidence="4">DsrE family protein</fullName>
    </recommendedName>
</protein>
<dbReference type="Proteomes" id="UP001157167">
    <property type="component" value="Unassembled WGS sequence"/>
</dbReference>
<keyword evidence="1" id="KW-0732">Signal</keyword>
<dbReference type="Gene3D" id="3.40.1260.10">
    <property type="entry name" value="DsrEFH-like"/>
    <property type="match status" value="1"/>
</dbReference>
<dbReference type="Pfam" id="PF02635">
    <property type="entry name" value="DsrE"/>
    <property type="match status" value="1"/>
</dbReference>
<feature type="chain" id="PRO_5045513314" description="DsrE family protein" evidence="1">
    <location>
        <begin position="26"/>
        <end position="167"/>
    </location>
</feature>
<evidence type="ECO:0008006" key="4">
    <source>
        <dbReference type="Google" id="ProtNLM"/>
    </source>
</evidence>
<dbReference type="RefSeq" id="WP_284188959.1">
    <property type="nucleotide sequence ID" value="NZ_BSPX01000060.1"/>
</dbReference>
<dbReference type="InterPro" id="IPR003787">
    <property type="entry name" value="Sulphur_relay_DsrE/F-like"/>
</dbReference>
<evidence type="ECO:0000313" key="3">
    <source>
        <dbReference type="Proteomes" id="UP001157167"/>
    </source>
</evidence>
<reference evidence="3" key="1">
    <citation type="journal article" date="2019" name="Int. J. Syst. Evol. Microbiol.">
        <title>The Global Catalogue of Microorganisms (GCM) 10K type strain sequencing project: providing services to taxonomists for standard genome sequencing and annotation.</title>
        <authorList>
            <consortium name="The Broad Institute Genomics Platform"/>
            <consortium name="The Broad Institute Genome Sequencing Center for Infectious Disease"/>
            <person name="Wu L."/>
            <person name="Ma J."/>
        </authorList>
    </citation>
    <scope>NUCLEOTIDE SEQUENCE [LARGE SCALE GENOMIC DNA]</scope>
    <source>
        <strain evidence="3">NBRC 102407</strain>
    </source>
</reference>
<proteinExistence type="predicted"/>
<gene>
    <name evidence="2" type="ORF">GCM10007933_32480</name>
</gene>
<organism evidence="2 3">
    <name type="scientific">Zoogloea oryzae</name>
    <dbReference type="NCBI Taxonomy" id="310767"/>
    <lineage>
        <taxon>Bacteria</taxon>
        <taxon>Pseudomonadati</taxon>
        <taxon>Pseudomonadota</taxon>
        <taxon>Betaproteobacteria</taxon>
        <taxon>Rhodocyclales</taxon>
        <taxon>Zoogloeaceae</taxon>
        <taxon>Zoogloea</taxon>
    </lineage>
</organism>
<sequence length="167" mass="18519">MRFRRFLLLCLLALSPLVTLVDAQAVEVNDAAALRNVTEGKGIFLIDFNNPEKAAFYLSIIKESHAGLVRQGVPPDFIIVYIGPTVGYLTTKPDSRLEMDHEDALEVIADMVRQLHGLGVRQEVCAIATRVLKIDNKTLLPELTLVADGFISLIGWQTQGYKLVPLF</sequence>
<evidence type="ECO:0000313" key="2">
    <source>
        <dbReference type="EMBL" id="GLT23777.1"/>
    </source>
</evidence>
<dbReference type="SUPFAM" id="SSF75169">
    <property type="entry name" value="DsrEFH-like"/>
    <property type="match status" value="1"/>
</dbReference>
<keyword evidence="3" id="KW-1185">Reference proteome</keyword>
<evidence type="ECO:0000256" key="1">
    <source>
        <dbReference type="SAM" id="SignalP"/>
    </source>
</evidence>